<dbReference type="EMBL" id="FTMA01000001">
    <property type="protein sequence ID" value="SIQ30978.1"/>
    <property type="molecule type" value="Genomic_DNA"/>
</dbReference>
<name>A0A1N6RQ21_9FLAO</name>
<dbReference type="InterPro" id="IPR010496">
    <property type="entry name" value="AL/BT2_dom"/>
</dbReference>
<dbReference type="Pfam" id="PF06439">
    <property type="entry name" value="3keto-disac_hyd"/>
    <property type="match status" value="1"/>
</dbReference>
<reference evidence="3" key="1">
    <citation type="submission" date="2017-01" db="EMBL/GenBank/DDBJ databases">
        <authorList>
            <person name="Varghese N."/>
            <person name="Submissions S."/>
        </authorList>
    </citation>
    <scope>NUCLEOTIDE SEQUENCE [LARGE SCALE GENOMIC DNA]</scope>
    <source>
        <strain evidence="3">DSM 15366</strain>
    </source>
</reference>
<keyword evidence="3" id="KW-1185">Reference proteome</keyword>
<dbReference type="OrthoDB" id="9784457at2"/>
<organism evidence="2 3">
    <name type="scientific">Maribacter ulvicola</name>
    <dbReference type="NCBI Taxonomy" id="228959"/>
    <lineage>
        <taxon>Bacteria</taxon>
        <taxon>Pseudomonadati</taxon>
        <taxon>Bacteroidota</taxon>
        <taxon>Flavobacteriia</taxon>
        <taxon>Flavobacteriales</taxon>
        <taxon>Flavobacteriaceae</taxon>
        <taxon>Maribacter</taxon>
    </lineage>
</organism>
<dbReference type="AlphaFoldDB" id="A0A1N6RQ21"/>
<protein>
    <recommendedName>
        <fullName evidence="1">3-keto-alpha-glucoside-1,2-lyase/3-keto-2-hydroxy-glucal hydratase domain-containing protein</fullName>
    </recommendedName>
</protein>
<dbReference type="Gene3D" id="2.60.120.560">
    <property type="entry name" value="Exo-inulinase, domain 1"/>
    <property type="match status" value="1"/>
</dbReference>
<dbReference type="STRING" id="228959.SAMN05421797_1011363"/>
<dbReference type="Proteomes" id="UP000186953">
    <property type="component" value="Unassembled WGS sequence"/>
</dbReference>
<evidence type="ECO:0000259" key="1">
    <source>
        <dbReference type="Pfam" id="PF06439"/>
    </source>
</evidence>
<dbReference type="GO" id="GO:0016787">
    <property type="term" value="F:hydrolase activity"/>
    <property type="evidence" value="ECO:0007669"/>
    <property type="project" value="InterPro"/>
</dbReference>
<feature type="domain" description="3-keto-alpha-glucoside-1,2-lyase/3-keto-2-hydroxy-glucal hydratase" evidence="1">
    <location>
        <begin position="22"/>
        <end position="157"/>
    </location>
</feature>
<proteinExistence type="predicted"/>
<gene>
    <name evidence="2" type="ORF">SAMN05421797_1011363</name>
</gene>
<sequence length="159" mass="18008">MGISLFVLIILLSYTTIYSQEATDIFNGKDLSGRTKPGSEFWYVDGGKLVCENGPEAKYGYLSTKRIYKNFILNLDYKLEKNSKSGIFIRPHAGSNNGTSKRGWQIEVTPPKQHIEGIYRSTVAGKDFLTKPYPEDEKHLKPTAWNHMRTETNGNTVNN</sequence>
<evidence type="ECO:0000313" key="3">
    <source>
        <dbReference type="Proteomes" id="UP000186953"/>
    </source>
</evidence>
<dbReference type="RefSeq" id="WP_076547522.1">
    <property type="nucleotide sequence ID" value="NZ_FTMA01000001.1"/>
</dbReference>
<accession>A0A1N6RQ21</accession>
<evidence type="ECO:0000313" key="2">
    <source>
        <dbReference type="EMBL" id="SIQ30978.1"/>
    </source>
</evidence>